<dbReference type="SUPFAM" id="SSF56601">
    <property type="entry name" value="beta-lactamase/transpeptidase-like"/>
    <property type="match status" value="1"/>
</dbReference>
<accession>A0A192D5Y8</accession>
<dbReference type="PANTHER" id="PTHR43283">
    <property type="entry name" value="BETA-LACTAMASE-RELATED"/>
    <property type="match status" value="1"/>
</dbReference>
<sequence>MIRSLAALIALCLPAAAVSATVRDAETAFPFAAVNAVIESAGFQGDVVISDSLDAPDDFPPTYRWVGLLPEPDRGWPDGLTWRWASVTKQIVAILVMREVEAGRIDLDRPVATYLPAFASPNASTATIRNLLQHRAGLPNPADTPAFYDADFKGSRDPVTGFCAGPVTGAPGGDWAYNNCDFMVLGAVLEAVTGISWDKLFLRDIAGPLGFEFAGAYPGEQFTRWGLVDGLRESEVDLSTYGASAGLYGEPDDIIAIDNALMRGELLGPEALAEMWRGDPMLGYMALGQWVFDVPLKGCDAPVRIVERRGDIGAVQVRNFILPEKRMAVVAFSQEKPFEFGEVWQGSGFAHDLLSTAACPQGTP</sequence>
<name>A0A192D5Y8_9SPHN</name>
<dbReference type="Pfam" id="PF00144">
    <property type="entry name" value="Beta-lactamase"/>
    <property type="match status" value="1"/>
</dbReference>
<dbReference type="OrthoDB" id="113033at2"/>
<evidence type="ECO:0000313" key="3">
    <source>
        <dbReference type="EMBL" id="ANK13184.1"/>
    </source>
</evidence>
<evidence type="ECO:0000259" key="2">
    <source>
        <dbReference type="Pfam" id="PF00144"/>
    </source>
</evidence>
<proteinExistence type="predicted"/>
<protein>
    <recommendedName>
        <fullName evidence="2">Beta-lactamase-related domain-containing protein</fullName>
    </recommendedName>
</protein>
<keyword evidence="4" id="KW-1185">Reference proteome</keyword>
<dbReference type="InterPro" id="IPR012338">
    <property type="entry name" value="Beta-lactam/transpept-like"/>
</dbReference>
<keyword evidence="1" id="KW-0732">Signal</keyword>
<dbReference type="InterPro" id="IPR001466">
    <property type="entry name" value="Beta-lactam-related"/>
</dbReference>
<dbReference type="STRING" id="1112.A9D12_09765"/>
<dbReference type="EMBL" id="CP016033">
    <property type="protein sequence ID" value="ANK13184.1"/>
    <property type="molecule type" value="Genomic_DNA"/>
</dbReference>
<dbReference type="InterPro" id="IPR050789">
    <property type="entry name" value="Diverse_Enzym_Activities"/>
</dbReference>
<dbReference type="Gene3D" id="3.40.710.10">
    <property type="entry name" value="DD-peptidase/beta-lactamase superfamily"/>
    <property type="match status" value="1"/>
</dbReference>
<dbReference type="Proteomes" id="UP000078263">
    <property type="component" value="Chromosome"/>
</dbReference>
<feature type="chain" id="PRO_5008251805" description="Beta-lactamase-related domain-containing protein" evidence="1">
    <location>
        <begin position="21"/>
        <end position="364"/>
    </location>
</feature>
<evidence type="ECO:0000256" key="1">
    <source>
        <dbReference type="SAM" id="SignalP"/>
    </source>
</evidence>
<reference evidence="3 4" key="1">
    <citation type="submission" date="2016-05" db="EMBL/GenBank/DDBJ databases">
        <title>Compelete Genome Sequence of Bacteriochlorophyll-Synthesizing Bacterium Porphyrobacter neustonensis DSM 9434.</title>
        <authorList>
            <person name="Shi X.-L."/>
            <person name="Wu Y.-H."/>
            <person name="Cheng H."/>
            <person name="Xu L."/>
            <person name="Zhang X.-Q."/>
            <person name="Wang C.-S."/>
            <person name="Xu X.-W."/>
        </authorList>
    </citation>
    <scope>NUCLEOTIDE SEQUENCE [LARGE SCALE GENOMIC DNA]</scope>
    <source>
        <strain evidence="3 4">DSM 9434</strain>
    </source>
</reference>
<evidence type="ECO:0000313" key="4">
    <source>
        <dbReference type="Proteomes" id="UP000078263"/>
    </source>
</evidence>
<dbReference type="AlphaFoldDB" id="A0A192D5Y8"/>
<dbReference type="RefSeq" id="WP_068351274.1">
    <property type="nucleotide sequence ID" value="NZ_CP016033.1"/>
</dbReference>
<gene>
    <name evidence="3" type="ORF">A9D12_09765</name>
</gene>
<organism evidence="3 4">
    <name type="scientific">Erythrobacter neustonensis</name>
    <dbReference type="NCBI Taxonomy" id="1112"/>
    <lineage>
        <taxon>Bacteria</taxon>
        <taxon>Pseudomonadati</taxon>
        <taxon>Pseudomonadota</taxon>
        <taxon>Alphaproteobacteria</taxon>
        <taxon>Sphingomonadales</taxon>
        <taxon>Erythrobacteraceae</taxon>
        <taxon>Erythrobacter/Porphyrobacter group</taxon>
        <taxon>Erythrobacter</taxon>
    </lineage>
</organism>
<feature type="domain" description="Beta-lactamase-related" evidence="2">
    <location>
        <begin position="74"/>
        <end position="338"/>
    </location>
</feature>
<feature type="signal peptide" evidence="1">
    <location>
        <begin position="1"/>
        <end position="20"/>
    </location>
</feature>
<dbReference type="KEGG" id="pns:A9D12_09765"/>